<dbReference type="AlphaFoldDB" id="A0A1P8MSF3"/>
<protein>
    <recommendedName>
        <fullName evidence="5">Peptidase S8/S53 domain-containing protein</fullName>
    </recommendedName>
</protein>
<gene>
    <name evidence="6" type="ORF">BWR18_04125</name>
</gene>
<feature type="compositionally biased region" description="Basic and acidic residues" evidence="4">
    <location>
        <begin position="568"/>
        <end position="579"/>
    </location>
</feature>
<evidence type="ECO:0000259" key="5">
    <source>
        <dbReference type="Pfam" id="PF00082"/>
    </source>
</evidence>
<dbReference type="Gene3D" id="3.40.50.200">
    <property type="entry name" value="Peptidase S8/S53 domain"/>
    <property type="match status" value="1"/>
</dbReference>
<accession>A0A1P8MSF3</accession>
<name>A0A1P8MSF3_9RHOB</name>
<keyword evidence="3" id="KW-0720">Serine protease</keyword>
<dbReference type="InterPro" id="IPR000209">
    <property type="entry name" value="Peptidase_S8/S53_dom"/>
</dbReference>
<sequence length="674" mass="72916">MLRWSAAKPAQDDVLSQTADFRLGRAIHVDEPEDWWSVLLEIEGSIDDFAERAAPLAEDIIIPVAYDAEDRTVPASRQPLVVFARQTAIAAFNMEPEAYGILSLLLGAETPRRFLDRHATPPPMTEIPVSEDTVVMAVIDDGIGIAHNLFRTGPTASRVQFAAILEAEPLVRGSRASVGRALMQDDIEDLLSQCTRGAFLDEDLFYTATGQVNFRTQVFSTVALRRSHGTHVTALAAGYAMEDQVENRPIICAALPARVVEDTTGVSFLPSLYLAFHMLVKQARRFRTQAGHAPVQFNFSYGNSGGPHDGTGLFAMLFEYYFGAHAQCPQRAWLTLPAGNSNLRRLHAQAAGAKTKLDLDVLPDDRTTSEVQIWTPFNGSVEPAPVQVSVETPHGALSLIGTTDTMSQRLIDDNGREAARLSYEFVGAPVMRGLFLLNINATASHLDEVLAPSGTWRLEIIRDLGAEPTEVPPVEVWIRRDETLPGFRPGGRQAFFSNDDYRRFGKFGLPLAVDPKDTPSPIRRAMTISGFACGQSPITVASYTEREEVVSLYSGAGPLNRPSSPQGSDRDGPDLAAKGDDSFVLPGVLSAGSRSGTFVRQGGTSAATPRVARAASSAIGAASGTARDWARDPLRDHADGIARFALKDGTPQRSGSGGYAIEVQDHLPRPDAEC</sequence>
<dbReference type="GO" id="GO:0004252">
    <property type="term" value="F:serine-type endopeptidase activity"/>
    <property type="evidence" value="ECO:0007669"/>
    <property type="project" value="InterPro"/>
</dbReference>
<dbReference type="KEGG" id="tom:BWR18_04125"/>
<evidence type="ECO:0000313" key="6">
    <source>
        <dbReference type="EMBL" id="APX10968.1"/>
    </source>
</evidence>
<dbReference type="PRINTS" id="PR00723">
    <property type="entry name" value="SUBTILISIN"/>
</dbReference>
<dbReference type="InterPro" id="IPR036852">
    <property type="entry name" value="Peptidase_S8/S53_dom_sf"/>
</dbReference>
<evidence type="ECO:0000256" key="3">
    <source>
        <dbReference type="ARBA" id="ARBA00022825"/>
    </source>
</evidence>
<evidence type="ECO:0000256" key="1">
    <source>
        <dbReference type="ARBA" id="ARBA00022670"/>
    </source>
</evidence>
<evidence type="ECO:0000313" key="7">
    <source>
        <dbReference type="Proteomes" id="UP000186336"/>
    </source>
</evidence>
<reference evidence="6 7" key="1">
    <citation type="submission" date="2017-01" db="EMBL/GenBank/DDBJ databases">
        <title>Complete genome of Tateyamaria omphalii DOK1-4 isolated from seawater in Dokdo.</title>
        <authorList>
            <person name="Kim J.H."/>
            <person name="Chi W.-J."/>
        </authorList>
    </citation>
    <scope>NUCLEOTIDE SEQUENCE [LARGE SCALE GENOMIC DNA]</scope>
    <source>
        <strain evidence="6 7">DOK1-4</strain>
    </source>
</reference>
<dbReference type="InterPro" id="IPR015500">
    <property type="entry name" value="Peptidase_S8_subtilisin-rel"/>
</dbReference>
<proteinExistence type="predicted"/>
<keyword evidence="7" id="KW-1185">Reference proteome</keyword>
<dbReference type="SUPFAM" id="SSF52743">
    <property type="entry name" value="Subtilisin-like"/>
    <property type="match status" value="1"/>
</dbReference>
<dbReference type="RefSeq" id="WP_076626834.1">
    <property type="nucleotide sequence ID" value="NZ_CP019312.1"/>
</dbReference>
<feature type="compositionally biased region" description="Basic and acidic residues" evidence="4">
    <location>
        <begin position="663"/>
        <end position="674"/>
    </location>
</feature>
<feature type="region of interest" description="Disordered" evidence="4">
    <location>
        <begin position="554"/>
        <end position="579"/>
    </location>
</feature>
<keyword evidence="2" id="KW-0378">Hydrolase</keyword>
<evidence type="ECO:0000256" key="2">
    <source>
        <dbReference type="ARBA" id="ARBA00022801"/>
    </source>
</evidence>
<keyword evidence="1" id="KW-0645">Protease</keyword>
<dbReference type="STRING" id="299262.BWR18_04125"/>
<feature type="region of interest" description="Disordered" evidence="4">
    <location>
        <begin position="645"/>
        <end position="674"/>
    </location>
</feature>
<feature type="domain" description="Peptidase S8/S53" evidence="5">
    <location>
        <begin position="536"/>
        <end position="621"/>
    </location>
</feature>
<dbReference type="Pfam" id="PF00082">
    <property type="entry name" value="Peptidase_S8"/>
    <property type="match status" value="1"/>
</dbReference>
<dbReference type="Proteomes" id="UP000186336">
    <property type="component" value="Chromosome"/>
</dbReference>
<evidence type="ECO:0000256" key="4">
    <source>
        <dbReference type="SAM" id="MobiDB-lite"/>
    </source>
</evidence>
<dbReference type="OrthoDB" id="8010691at2"/>
<dbReference type="EMBL" id="CP019312">
    <property type="protein sequence ID" value="APX10968.1"/>
    <property type="molecule type" value="Genomic_DNA"/>
</dbReference>
<organism evidence="6 7">
    <name type="scientific">Tateyamaria omphalii</name>
    <dbReference type="NCBI Taxonomy" id="299262"/>
    <lineage>
        <taxon>Bacteria</taxon>
        <taxon>Pseudomonadati</taxon>
        <taxon>Pseudomonadota</taxon>
        <taxon>Alphaproteobacteria</taxon>
        <taxon>Rhodobacterales</taxon>
        <taxon>Roseobacteraceae</taxon>
        <taxon>Tateyamaria</taxon>
    </lineage>
</organism>
<dbReference type="GO" id="GO:0006508">
    <property type="term" value="P:proteolysis"/>
    <property type="evidence" value="ECO:0007669"/>
    <property type="project" value="UniProtKB-KW"/>
</dbReference>
<dbReference type="Gene3D" id="2.60.120.1290">
    <property type="match status" value="1"/>
</dbReference>